<keyword evidence="7 16" id="KW-0436">Ligase</keyword>
<evidence type="ECO:0000256" key="7">
    <source>
        <dbReference type="ARBA" id="ARBA00022598"/>
    </source>
</evidence>
<dbReference type="InterPro" id="IPR029038">
    <property type="entry name" value="MetRS_Zn"/>
</dbReference>
<dbReference type="EC" id="6.1.1.10" evidence="16"/>
<dbReference type="InterPro" id="IPR014729">
    <property type="entry name" value="Rossmann-like_a/b/a_fold"/>
</dbReference>
<dbReference type="PROSITE" id="PS50886">
    <property type="entry name" value="TRBD"/>
    <property type="match status" value="1"/>
</dbReference>
<evidence type="ECO:0000256" key="12">
    <source>
        <dbReference type="ARBA" id="ARBA00022884"/>
    </source>
</evidence>
<evidence type="ECO:0000256" key="17">
    <source>
        <dbReference type="SAM" id="Coils"/>
    </source>
</evidence>
<comment type="similarity">
    <text evidence="3 16">Belongs to the class-I aminoacyl-tRNA synthetase family. MetG type 1 subfamily.</text>
</comment>
<comment type="catalytic activity">
    <reaction evidence="15 16">
        <text>tRNA(Met) + L-methionine + ATP = L-methionyl-tRNA(Met) + AMP + diphosphate</text>
        <dbReference type="Rhea" id="RHEA:13481"/>
        <dbReference type="Rhea" id="RHEA-COMP:9667"/>
        <dbReference type="Rhea" id="RHEA-COMP:9698"/>
        <dbReference type="ChEBI" id="CHEBI:30616"/>
        <dbReference type="ChEBI" id="CHEBI:33019"/>
        <dbReference type="ChEBI" id="CHEBI:57844"/>
        <dbReference type="ChEBI" id="CHEBI:78442"/>
        <dbReference type="ChEBI" id="CHEBI:78530"/>
        <dbReference type="ChEBI" id="CHEBI:456215"/>
        <dbReference type="EC" id="6.1.1.10"/>
    </reaction>
</comment>
<accession>A0ABS9ZT98</accession>
<dbReference type="Gene3D" id="1.10.730.10">
    <property type="entry name" value="Isoleucyl-tRNA Synthetase, Domain 1"/>
    <property type="match status" value="1"/>
</dbReference>
<keyword evidence="17" id="KW-0175">Coiled coil</keyword>
<dbReference type="GO" id="GO:0004825">
    <property type="term" value="F:methionine-tRNA ligase activity"/>
    <property type="evidence" value="ECO:0007669"/>
    <property type="project" value="UniProtKB-EC"/>
</dbReference>
<dbReference type="Gene3D" id="2.40.50.140">
    <property type="entry name" value="Nucleic acid-binding proteins"/>
    <property type="match status" value="1"/>
</dbReference>
<evidence type="ECO:0000256" key="15">
    <source>
        <dbReference type="ARBA" id="ARBA00047364"/>
    </source>
</evidence>
<evidence type="ECO:0000256" key="4">
    <source>
        <dbReference type="ARBA" id="ARBA00011738"/>
    </source>
</evidence>
<keyword evidence="20" id="KW-1185">Reference proteome</keyword>
<keyword evidence="11 16" id="KW-0067">ATP-binding</keyword>
<keyword evidence="10 16" id="KW-0862">Zinc</keyword>
<dbReference type="InterPro" id="IPR004495">
    <property type="entry name" value="Met-tRNA-synth_bsu_C"/>
</dbReference>
<proteinExistence type="inferred from homology"/>
<dbReference type="PRINTS" id="PR01041">
    <property type="entry name" value="TRNASYNTHMET"/>
</dbReference>
<dbReference type="EMBL" id="JALGBH010000001">
    <property type="protein sequence ID" value="MCJ0741831.1"/>
    <property type="molecule type" value="Genomic_DNA"/>
</dbReference>
<organism evidence="19 20">
    <name type="scientific">Pedobacter montanisoli</name>
    <dbReference type="NCBI Taxonomy" id="2923277"/>
    <lineage>
        <taxon>Bacteria</taxon>
        <taxon>Pseudomonadati</taxon>
        <taxon>Bacteroidota</taxon>
        <taxon>Sphingobacteriia</taxon>
        <taxon>Sphingobacteriales</taxon>
        <taxon>Sphingobacteriaceae</taxon>
        <taxon>Pedobacter</taxon>
    </lineage>
</organism>
<dbReference type="Pfam" id="PF19303">
    <property type="entry name" value="Anticodon_3"/>
    <property type="match status" value="1"/>
</dbReference>
<dbReference type="CDD" id="cd07957">
    <property type="entry name" value="Anticodon_Ia_Met"/>
    <property type="match status" value="1"/>
</dbReference>
<protein>
    <recommendedName>
        <fullName evidence="16">Methionine--tRNA ligase</fullName>
        <ecNumber evidence="16">6.1.1.10</ecNumber>
    </recommendedName>
    <alternativeName>
        <fullName evidence="16">Methionyl-tRNA synthetase</fullName>
        <shortName evidence="16">MetRS</shortName>
    </alternativeName>
</protein>
<dbReference type="InterPro" id="IPR009080">
    <property type="entry name" value="tRNAsynth_Ia_anticodon-bd"/>
</dbReference>
<feature type="binding site" evidence="16">
    <location>
        <position position="358"/>
    </location>
    <ligand>
        <name>ATP</name>
        <dbReference type="ChEBI" id="CHEBI:30616"/>
    </ligand>
</feature>
<feature type="short sequence motif" description="'KMSKS' region" evidence="16">
    <location>
        <begin position="355"/>
        <end position="359"/>
    </location>
</feature>
<name>A0ABS9ZT98_9SPHI</name>
<dbReference type="InterPro" id="IPR023458">
    <property type="entry name" value="Met-tRNA_ligase_1"/>
</dbReference>
<comment type="cofactor">
    <cofactor evidence="16">
        <name>Zn(2+)</name>
        <dbReference type="ChEBI" id="CHEBI:29105"/>
    </cofactor>
    <text evidence="16">Binds 1 zinc ion per subunit.</text>
</comment>
<dbReference type="Pfam" id="PF09334">
    <property type="entry name" value="tRNA-synt_1g"/>
    <property type="match status" value="1"/>
</dbReference>
<comment type="caution">
    <text evidence="19">The sequence shown here is derived from an EMBL/GenBank/DDBJ whole genome shotgun (WGS) entry which is preliminary data.</text>
</comment>
<dbReference type="Pfam" id="PF01588">
    <property type="entry name" value="tRNA_bind"/>
    <property type="match status" value="1"/>
</dbReference>
<keyword evidence="6 16" id="KW-0820">tRNA-binding</keyword>
<dbReference type="RefSeq" id="WP_243359346.1">
    <property type="nucleotide sequence ID" value="NZ_JALGBH010000001.1"/>
</dbReference>
<dbReference type="NCBIfam" id="TIGR00399">
    <property type="entry name" value="metG_C_term"/>
    <property type="match status" value="1"/>
</dbReference>
<keyword evidence="9 16" id="KW-0547">Nucleotide-binding</keyword>
<dbReference type="InterPro" id="IPR001412">
    <property type="entry name" value="aa-tRNA-synth_I_CS"/>
</dbReference>
<evidence type="ECO:0000256" key="10">
    <source>
        <dbReference type="ARBA" id="ARBA00022833"/>
    </source>
</evidence>
<keyword evidence="12 16" id="KW-0694">RNA-binding</keyword>
<dbReference type="SUPFAM" id="SSF52374">
    <property type="entry name" value="Nucleotidylyl transferase"/>
    <property type="match status" value="1"/>
</dbReference>
<reference evidence="19" key="1">
    <citation type="submission" date="2022-03" db="EMBL/GenBank/DDBJ databases">
        <authorList>
            <person name="Woo C.Y."/>
        </authorList>
    </citation>
    <scope>NUCLEOTIDE SEQUENCE</scope>
    <source>
        <strain evidence="19">CYS-01</strain>
    </source>
</reference>
<dbReference type="PANTHER" id="PTHR45765">
    <property type="entry name" value="METHIONINE--TRNA LIGASE"/>
    <property type="match status" value="1"/>
</dbReference>
<dbReference type="InterPro" id="IPR033911">
    <property type="entry name" value="MetRS_core"/>
</dbReference>
<evidence type="ECO:0000256" key="2">
    <source>
        <dbReference type="ARBA" id="ARBA00004496"/>
    </source>
</evidence>
<keyword evidence="5 16" id="KW-0963">Cytoplasm</keyword>
<feature type="binding site" evidence="16">
    <location>
        <position position="148"/>
    </location>
    <ligand>
        <name>Zn(2+)</name>
        <dbReference type="ChEBI" id="CHEBI:29105"/>
    </ligand>
</feature>
<keyword evidence="8 16" id="KW-0479">Metal-binding</keyword>
<feature type="short sequence motif" description="'HIGH' region" evidence="16">
    <location>
        <begin position="16"/>
        <end position="26"/>
    </location>
</feature>
<feature type="binding site" evidence="16">
    <location>
        <position position="161"/>
    </location>
    <ligand>
        <name>Zn(2+)</name>
        <dbReference type="ChEBI" id="CHEBI:29105"/>
    </ligand>
</feature>
<dbReference type="NCBIfam" id="TIGR00398">
    <property type="entry name" value="metG"/>
    <property type="match status" value="1"/>
</dbReference>
<evidence type="ECO:0000256" key="8">
    <source>
        <dbReference type="ARBA" id="ARBA00022723"/>
    </source>
</evidence>
<dbReference type="InterPro" id="IPR041872">
    <property type="entry name" value="Anticodon_Met"/>
</dbReference>
<feature type="coiled-coil region" evidence="17">
    <location>
        <begin position="554"/>
        <end position="589"/>
    </location>
</feature>
<comment type="subunit">
    <text evidence="4 16">Homodimer.</text>
</comment>
<feature type="binding site" evidence="16">
    <location>
        <position position="151"/>
    </location>
    <ligand>
        <name>Zn(2+)</name>
        <dbReference type="ChEBI" id="CHEBI:29105"/>
    </ligand>
</feature>
<dbReference type="PANTHER" id="PTHR45765:SF1">
    <property type="entry name" value="METHIONINE--TRNA LIGASE, CYTOPLASMIC"/>
    <property type="match status" value="1"/>
</dbReference>
<comment type="subcellular location">
    <subcellularLocation>
        <location evidence="2 16">Cytoplasm</location>
    </subcellularLocation>
</comment>
<evidence type="ECO:0000313" key="19">
    <source>
        <dbReference type="EMBL" id="MCJ0741831.1"/>
    </source>
</evidence>
<dbReference type="InterPro" id="IPR015413">
    <property type="entry name" value="Methionyl/Leucyl_tRNA_Synth"/>
</dbReference>
<dbReference type="NCBIfam" id="NF001100">
    <property type="entry name" value="PRK00133.1"/>
    <property type="match status" value="1"/>
</dbReference>
<evidence type="ECO:0000256" key="1">
    <source>
        <dbReference type="ARBA" id="ARBA00003314"/>
    </source>
</evidence>
<dbReference type="Proteomes" id="UP001165460">
    <property type="component" value="Unassembled WGS sequence"/>
</dbReference>
<dbReference type="Gene3D" id="2.20.28.20">
    <property type="entry name" value="Methionyl-tRNA synthetase, Zn-domain"/>
    <property type="match status" value="1"/>
</dbReference>
<dbReference type="SUPFAM" id="SSF47323">
    <property type="entry name" value="Anticodon-binding domain of a subclass of class I aminoacyl-tRNA synthetases"/>
    <property type="match status" value="1"/>
</dbReference>
<evidence type="ECO:0000256" key="14">
    <source>
        <dbReference type="ARBA" id="ARBA00023146"/>
    </source>
</evidence>
<dbReference type="PROSITE" id="PS00178">
    <property type="entry name" value="AA_TRNA_LIGASE_I"/>
    <property type="match status" value="1"/>
</dbReference>
<evidence type="ECO:0000313" key="20">
    <source>
        <dbReference type="Proteomes" id="UP001165460"/>
    </source>
</evidence>
<dbReference type="Gene3D" id="3.40.50.620">
    <property type="entry name" value="HUPs"/>
    <property type="match status" value="1"/>
</dbReference>
<dbReference type="InterPro" id="IPR014758">
    <property type="entry name" value="Met-tRNA_synth"/>
</dbReference>
<keyword evidence="13 16" id="KW-0648">Protein biosynthesis</keyword>
<evidence type="ECO:0000259" key="18">
    <source>
        <dbReference type="PROSITE" id="PS50886"/>
    </source>
</evidence>
<comment type="function">
    <text evidence="1 16">Is required not only for elongation of protein synthesis but also for the initiation of all mRNA translation through initiator tRNA(fMet) aminoacylation.</text>
</comment>
<evidence type="ECO:0000256" key="13">
    <source>
        <dbReference type="ARBA" id="ARBA00022917"/>
    </source>
</evidence>
<dbReference type="HAMAP" id="MF_00098">
    <property type="entry name" value="Met_tRNA_synth_type1"/>
    <property type="match status" value="1"/>
</dbReference>
<feature type="domain" description="TRNA-binding" evidence="18">
    <location>
        <begin position="601"/>
        <end position="702"/>
    </location>
</feature>
<evidence type="ECO:0000256" key="11">
    <source>
        <dbReference type="ARBA" id="ARBA00022840"/>
    </source>
</evidence>
<evidence type="ECO:0000256" key="16">
    <source>
        <dbReference type="HAMAP-Rule" id="MF_00098"/>
    </source>
</evidence>
<evidence type="ECO:0000256" key="9">
    <source>
        <dbReference type="ARBA" id="ARBA00022741"/>
    </source>
</evidence>
<keyword evidence="14 16" id="KW-0030">Aminoacyl-tRNA synthetase</keyword>
<evidence type="ECO:0000256" key="6">
    <source>
        <dbReference type="ARBA" id="ARBA00022555"/>
    </source>
</evidence>
<evidence type="ECO:0000256" key="5">
    <source>
        <dbReference type="ARBA" id="ARBA00022490"/>
    </source>
</evidence>
<dbReference type="InterPro" id="IPR012340">
    <property type="entry name" value="NA-bd_OB-fold"/>
</dbReference>
<feature type="binding site" evidence="16">
    <location>
        <position position="164"/>
    </location>
    <ligand>
        <name>Zn(2+)</name>
        <dbReference type="ChEBI" id="CHEBI:29105"/>
    </ligand>
</feature>
<gene>
    <name evidence="16 19" type="primary">metG</name>
    <name evidence="19" type="ORF">MMF97_03830</name>
</gene>
<evidence type="ECO:0000256" key="3">
    <source>
        <dbReference type="ARBA" id="ARBA00008258"/>
    </source>
</evidence>
<sequence length="702" mass="79940">MDNNKFKRYTVTAALPYTNGPVHIGHLAGVYLPADTYVRYLRANKRDVKFICGSDENGVPITLKAKKEGVTPQEIVDKYHKIIGDSFKEFGVSFDIYHRTSSLTHHQTAEDFFEKLYKDGVFTEEITEQYYDEQAKSFLADRYITGTCPKCGNENAYGDQCESCGSSLNATDLINPKSTLSGQPPVLRQTKNWFLPLDKYEDQLRTYIESHKEWRPNVYGQCQSWLNAGLQPRAMTRDLDWGVKVPVKGADGKVLYVWFDAPIGYISATKELSEYAKLGIWNPKAEEYYINQSNLTSFNYEDYWKNKEAKLVHFIGKDNIVFHCIIFPAMLMAHGDYILADNVPANEFLNLEGQKISTSKNWAVWLNEYLEDFKDKQDVLRYVLTATAPETKDNDFTWKDFQARNNNELVAILGNFINRVVVLTHKYFDGNVPTLMELTAHDKAIIEELKSYPDKISTSIENYRFREALTEVMNVARLGNKYLADTEPWKLIKTDEDRVRTILNISLQIAANLEILIEPFLPFTSVKLKQMLNCGGNTWTDAGSIDLLKRGHKLNQAELLFDKIEDEAVQAQIDKLNQSKTANQQMQKEVTPSKPNIEFEQFSAIDIRVATIVAAEKVEKTKKLLKLTLNTGLDERTVVSGIAEHYKPEDIIGKQVSIIVNLAPREIKGIVSQGMILMAEDSEGKLTFVKATDRMPEGAVIR</sequence>
<dbReference type="SUPFAM" id="SSF50249">
    <property type="entry name" value="Nucleic acid-binding proteins"/>
    <property type="match status" value="1"/>
</dbReference>
<dbReference type="SUPFAM" id="SSF57770">
    <property type="entry name" value="Methionyl-tRNA synthetase (MetRS), Zn-domain"/>
    <property type="match status" value="1"/>
</dbReference>
<dbReference type="CDD" id="cd00814">
    <property type="entry name" value="MetRS_core"/>
    <property type="match status" value="1"/>
</dbReference>
<dbReference type="InterPro" id="IPR002547">
    <property type="entry name" value="tRNA-bd_dom"/>
</dbReference>